<comment type="caution">
    <text evidence="3">The sequence shown here is derived from an EMBL/GenBank/DDBJ whole genome shotgun (WGS) entry which is preliminary data.</text>
</comment>
<reference evidence="3 4" key="1">
    <citation type="journal article" date="2019" name="Environ. Microbiol.">
        <title>At the nexus of three kingdoms: the genome of the mycorrhizal fungus Gigaspora margarita provides insights into plant, endobacterial and fungal interactions.</title>
        <authorList>
            <person name="Venice F."/>
            <person name="Ghignone S."/>
            <person name="Salvioli di Fossalunga A."/>
            <person name="Amselem J."/>
            <person name="Novero M."/>
            <person name="Xianan X."/>
            <person name="Sedzielewska Toro K."/>
            <person name="Morin E."/>
            <person name="Lipzen A."/>
            <person name="Grigoriev I.V."/>
            <person name="Henrissat B."/>
            <person name="Martin F.M."/>
            <person name="Bonfante P."/>
        </authorList>
    </citation>
    <scope>NUCLEOTIDE SEQUENCE [LARGE SCALE GENOMIC DNA]</scope>
    <source>
        <strain evidence="3 4">BEG34</strain>
    </source>
</reference>
<dbReference type="Gene3D" id="1.10.30.10">
    <property type="entry name" value="High mobility group box domain"/>
    <property type="match status" value="1"/>
</dbReference>
<dbReference type="GO" id="GO:0003677">
    <property type="term" value="F:DNA binding"/>
    <property type="evidence" value="ECO:0007669"/>
    <property type="project" value="UniProtKB-UniRule"/>
</dbReference>
<name>A0A8H3XIH2_GIGMA</name>
<dbReference type="AlphaFoldDB" id="A0A8H3XIH2"/>
<dbReference type="InterPro" id="IPR036910">
    <property type="entry name" value="HMG_box_dom_sf"/>
</dbReference>
<protein>
    <submittedName>
        <fullName evidence="3">MATA-HMG</fullName>
    </submittedName>
</protein>
<dbReference type="OrthoDB" id="2409984at2759"/>
<evidence type="ECO:0000313" key="3">
    <source>
        <dbReference type="EMBL" id="KAF0464862.1"/>
    </source>
</evidence>
<dbReference type="SUPFAM" id="SSF47095">
    <property type="entry name" value="HMG-box"/>
    <property type="match status" value="1"/>
</dbReference>
<accession>A0A8H3XIH2</accession>
<keyword evidence="1" id="KW-0238">DNA-binding</keyword>
<dbReference type="EMBL" id="WTPW01000983">
    <property type="protein sequence ID" value="KAF0464862.1"/>
    <property type="molecule type" value="Genomic_DNA"/>
</dbReference>
<dbReference type="PROSITE" id="PS50118">
    <property type="entry name" value="HMG_BOX_2"/>
    <property type="match status" value="1"/>
</dbReference>
<keyword evidence="4" id="KW-1185">Reference proteome</keyword>
<sequence length="96" mass="11397">METLKIQMPSISEIEKFDIGELSKNYNNPLNAFFLYRREFTKRAIASGMKIKMTEISKMASKSWKNEPRKVKNNYMKVSRKVDDLLHLQRKSRARL</sequence>
<dbReference type="Proteomes" id="UP000439903">
    <property type="component" value="Unassembled WGS sequence"/>
</dbReference>
<dbReference type="GO" id="GO:0005634">
    <property type="term" value="C:nucleus"/>
    <property type="evidence" value="ECO:0007669"/>
    <property type="project" value="UniProtKB-UniRule"/>
</dbReference>
<evidence type="ECO:0000313" key="4">
    <source>
        <dbReference type="Proteomes" id="UP000439903"/>
    </source>
</evidence>
<evidence type="ECO:0000259" key="2">
    <source>
        <dbReference type="PROSITE" id="PS50118"/>
    </source>
</evidence>
<organism evidence="3 4">
    <name type="scientific">Gigaspora margarita</name>
    <dbReference type="NCBI Taxonomy" id="4874"/>
    <lineage>
        <taxon>Eukaryota</taxon>
        <taxon>Fungi</taxon>
        <taxon>Fungi incertae sedis</taxon>
        <taxon>Mucoromycota</taxon>
        <taxon>Glomeromycotina</taxon>
        <taxon>Glomeromycetes</taxon>
        <taxon>Diversisporales</taxon>
        <taxon>Gigasporaceae</taxon>
        <taxon>Gigaspora</taxon>
    </lineage>
</organism>
<dbReference type="InterPro" id="IPR009071">
    <property type="entry name" value="HMG_box_dom"/>
</dbReference>
<evidence type="ECO:0000256" key="1">
    <source>
        <dbReference type="PROSITE-ProRule" id="PRU00267"/>
    </source>
</evidence>
<keyword evidence="1" id="KW-0539">Nucleus</keyword>
<dbReference type="Pfam" id="PF00505">
    <property type="entry name" value="HMG_box"/>
    <property type="match status" value="1"/>
</dbReference>
<gene>
    <name evidence="3" type="ORF">F8M41_026401</name>
</gene>
<proteinExistence type="predicted"/>
<feature type="DNA-binding region" description="HMG box" evidence="1">
    <location>
        <begin position="26"/>
        <end position="81"/>
    </location>
</feature>
<feature type="domain" description="HMG box" evidence="2">
    <location>
        <begin position="26"/>
        <end position="81"/>
    </location>
</feature>